<dbReference type="HOGENOM" id="CLU_009583_14_0_7"/>
<evidence type="ECO:0000256" key="2">
    <source>
        <dbReference type="ARBA" id="ARBA00022676"/>
    </source>
</evidence>
<dbReference type="InterPro" id="IPR001296">
    <property type="entry name" value="Glyco_trans_1"/>
</dbReference>
<dbReference type="AlphaFoldDB" id="I5B6K7"/>
<dbReference type="eggNOG" id="COG0438">
    <property type="taxonomic scope" value="Bacteria"/>
</dbReference>
<gene>
    <name evidence="6" type="ORF">DespoDRAFT_03347</name>
</gene>
<dbReference type="SUPFAM" id="SSF53756">
    <property type="entry name" value="UDP-Glycosyltransferase/glycogen phosphorylase"/>
    <property type="match status" value="1"/>
</dbReference>
<dbReference type="InterPro" id="IPR028098">
    <property type="entry name" value="Glyco_trans_4-like_N"/>
</dbReference>
<feature type="domain" description="Glycosyl transferase family 1" evidence="4">
    <location>
        <begin position="171"/>
        <end position="323"/>
    </location>
</feature>
<protein>
    <submittedName>
        <fullName evidence="6">Glycosyltransferase</fullName>
    </submittedName>
</protein>
<evidence type="ECO:0000256" key="3">
    <source>
        <dbReference type="ARBA" id="ARBA00022679"/>
    </source>
</evidence>
<proteinExistence type="inferred from homology"/>
<evidence type="ECO:0000256" key="1">
    <source>
        <dbReference type="ARBA" id="ARBA00009481"/>
    </source>
</evidence>
<dbReference type="Pfam" id="PF00534">
    <property type="entry name" value="Glycos_transf_1"/>
    <property type="match status" value="1"/>
</dbReference>
<feature type="domain" description="Glycosyltransferase subfamily 4-like N-terminal" evidence="5">
    <location>
        <begin position="58"/>
        <end position="156"/>
    </location>
</feature>
<accession>I5B6K7</accession>
<dbReference type="Gene3D" id="3.40.50.2000">
    <property type="entry name" value="Glycogen Phosphorylase B"/>
    <property type="match status" value="2"/>
</dbReference>
<dbReference type="Proteomes" id="UP000005778">
    <property type="component" value="Chromosome"/>
</dbReference>
<dbReference type="STRING" id="879212.DespoDRAFT_03347"/>
<evidence type="ECO:0000259" key="4">
    <source>
        <dbReference type="Pfam" id="PF00534"/>
    </source>
</evidence>
<dbReference type="EMBL" id="CM001488">
    <property type="protein sequence ID" value="EIM65120.1"/>
    <property type="molecule type" value="Genomic_DNA"/>
</dbReference>
<dbReference type="CDD" id="cd03801">
    <property type="entry name" value="GT4_PimA-like"/>
    <property type="match status" value="1"/>
</dbReference>
<organism evidence="6 7">
    <name type="scientific">Desulfobacter postgatei 2ac9</name>
    <dbReference type="NCBI Taxonomy" id="879212"/>
    <lineage>
        <taxon>Bacteria</taxon>
        <taxon>Pseudomonadati</taxon>
        <taxon>Thermodesulfobacteriota</taxon>
        <taxon>Desulfobacteria</taxon>
        <taxon>Desulfobacterales</taxon>
        <taxon>Desulfobacteraceae</taxon>
        <taxon>Desulfobacter</taxon>
    </lineage>
</organism>
<dbReference type="GO" id="GO:0016757">
    <property type="term" value="F:glycosyltransferase activity"/>
    <property type="evidence" value="ECO:0007669"/>
    <property type="project" value="UniProtKB-KW"/>
</dbReference>
<name>I5B6K7_9BACT</name>
<evidence type="ECO:0000313" key="7">
    <source>
        <dbReference type="Proteomes" id="UP000005778"/>
    </source>
</evidence>
<reference evidence="6 7" key="1">
    <citation type="submission" date="2011-09" db="EMBL/GenBank/DDBJ databases">
        <authorList>
            <consortium name="US DOE Joint Genome Institute (JGI-PGF)"/>
            <person name="Lucas S."/>
            <person name="Han J."/>
            <person name="Lapidus A."/>
            <person name="Cheng J.-F."/>
            <person name="Goodwin L."/>
            <person name="Pitluck S."/>
            <person name="Peters L."/>
            <person name="Land M.L."/>
            <person name="Hauser L."/>
            <person name="Orellana R."/>
            <person name="Lovley D."/>
            <person name="Woyke T.J."/>
        </authorList>
    </citation>
    <scope>NUCLEOTIDE SEQUENCE [LARGE SCALE GENOMIC DNA]</scope>
    <source>
        <strain evidence="6 7">2ac9</strain>
    </source>
</reference>
<evidence type="ECO:0000259" key="5">
    <source>
        <dbReference type="Pfam" id="PF13439"/>
    </source>
</evidence>
<sequence>MIGTHLETKGGISSVVNVYRATTLFEKWNVKYIPTSCDGSFLKKFGTAFRSFLLYTTGGLITRADLVHIHMASRFSFWRKLFFILVAFSMKVPVIIHLHGGEFNIFYDQECSEWKRRIIRYTFERSKNVITLSTFWSNWVRLRFPAADVRVVFNPVLYAKKYIVDIRRVDTILFLGRIGQKKGVFDLIDAILRLVPLHPNLKLLLGGDGAIEETKSRAHKIEVGLHVETLGWIAGDMKNKLLSQSTLYVLPSYNEGLPMSILEAMAAGLPIVSTKVGGIPEAVTDGVEGFLIEPGDVEALAKCIDVLLSDLDLRHRMGAAGRKKIQTVFSADIIVPKIEALYSEITGR</sequence>
<keyword evidence="3 6" id="KW-0808">Transferase</keyword>
<evidence type="ECO:0000313" key="6">
    <source>
        <dbReference type="EMBL" id="EIM65120.1"/>
    </source>
</evidence>
<dbReference type="PANTHER" id="PTHR12526">
    <property type="entry name" value="GLYCOSYLTRANSFERASE"/>
    <property type="match status" value="1"/>
</dbReference>
<keyword evidence="2" id="KW-0328">Glycosyltransferase</keyword>
<dbReference type="Pfam" id="PF13439">
    <property type="entry name" value="Glyco_transf_4"/>
    <property type="match status" value="1"/>
</dbReference>
<dbReference type="PANTHER" id="PTHR12526:SF640">
    <property type="entry name" value="COLANIC ACID BIOSYNTHESIS GLYCOSYLTRANSFERASE WCAL-RELATED"/>
    <property type="match status" value="1"/>
</dbReference>
<keyword evidence="7" id="KW-1185">Reference proteome</keyword>
<reference evidence="6 7" key="2">
    <citation type="submission" date="2012-02" db="EMBL/GenBank/DDBJ databases">
        <title>Improved High-Quality Draft sequence of Desulfobacter postgatei 2ac9.</title>
        <authorList>
            <consortium name="US DOE Joint Genome Institute"/>
            <person name="Lucas S."/>
            <person name="Han J."/>
            <person name="Lapidus A."/>
            <person name="Cheng J.-F."/>
            <person name="Goodwin L."/>
            <person name="Pitluck S."/>
            <person name="Peters L."/>
            <person name="Ovchinnikova G."/>
            <person name="Held B."/>
            <person name="Detter J.C."/>
            <person name="Han C."/>
            <person name="Tapia R."/>
            <person name="Land M."/>
            <person name="Hauser L."/>
            <person name="Kyrpides N."/>
            <person name="Ivanova N."/>
            <person name="Pagani I."/>
            <person name="Orellana R."/>
            <person name="Lovley D."/>
            <person name="Woyke T."/>
        </authorList>
    </citation>
    <scope>NUCLEOTIDE SEQUENCE [LARGE SCALE GENOMIC DNA]</scope>
    <source>
        <strain evidence="6 7">2ac9</strain>
    </source>
</reference>
<comment type="similarity">
    <text evidence="1">Belongs to the glycosyltransferase group 1 family. Glycosyltransferase 4 subfamily.</text>
</comment>